<dbReference type="AlphaFoldDB" id="W9SLT4"/>
<keyword evidence="3" id="KW-0648">Protein biosynthesis</keyword>
<feature type="compositionally biased region" description="Polar residues" evidence="4">
    <location>
        <begin position="285"/>
        <end position="294"/>
    </location>
</feature>
<feature type="compositionally biased region" description="Basic and acidic residues" evidence="4">
    <location>
        <begin position="299"/>
        <end position="313"/>
    </location>
</feature>
<keyword evidence="2 6" id="KW-0396">Initiation factor</keyword>
<keyword evidence="7" id="KW-1185">Reference proteome</keyword>
<feature type="compositionally biased region" description="Polar residues" evidence="4">
    <location>
        <begin position="338"/>
        <end position="349"/>
    </location>
</feature>
<dbReference type="InterPro" id="IPR019814">
    <property type="entry name" value="Translation_initiation_fac_3_N"/>
</dbReference>
<evidence type="ECO:0000256" key="2">
    <source>
        <dbReference type="ARBA" id="ARBA00022540"/>
    </source>
</evidence>
<dbReference type="GO" id="GO:0043022">
    <property type="term" value="F:ribosome binding"/>
    <property type="evidence" value="ECO:0007669"/>
    <property type="project" value="TreeGrafter"/>
</dbReference>
<dbReference type="Gene3D" id="3.30.110.10">
    <property type="entry name" value="Translation initiation factor 3 (IF-3), C-terminal domain"/>
    <property type="match status" value="1"/>
</dbReference>
<sequence>MAFWCRIGKSKLKQLSHQFKTIPHGSLLNPTFSHSKARLSQNPDFFIHSKPTDFCSNVRFFAAPVQKQKKEDKETSGPRINEKITADVVRLVMDNEHTIVSRREALARARQLNLDLVEVSGKANPPVCKIMDFNKEMYQKEVRDKERAKAKADSTLRVGTPKEVRFSGKTEQKDLQMKADKVMALMVDGYKVKCTAKGTADHDVLATLSRLCALIQDVAVVESGPTLGIDSAFLIVRHIKFGALKKGGGKIKDLADANPEVLKAISTTAAAAEPSLETDGGSSFDEVNQASPSDSDICGSDKLETSDRTENRYKKGGTRNNSPPSKGMDHPGKRDSTWSEPHYSNQGRQSPRDVKFSQRTRESDEAAIDAPPFRNYRPPLNDAPRREPFSPGAPSTPRPHYSNFNGSTANAPGKHGVEAGVGENKEQNRYAARRPATRGDLAANQNLPSSRSDGSQPANGRSRQRGFGIFSRD</sequence>
<dbReference type="InterPro" id="IPR001288">
    <property type="entry name" value="Translation_initiation_fac_3"/>
</dbReference>
<feature type="compositionally biased region" description="Basic and acidic residues" evidence="4">
    <location>
        <begin position="327"/>
        <end position="337"/>
    </location>
</feature>
<evidence type="ECO:0000313" key="6">
    <source>
        <dbReference type="EMBL" id="EXC16552.1"/>
    </source>
</evidence>
<dbReference type="NCBIfam" id="TIGR00168">
    <property type="entry name" value="infC"/>
    <property type="match status" value="1"/>
</dbReference>
<dbReference type="Proteomes" id="UP000030645">
    <property type="component" value="Unassembled WGS sequence"/>
</dbReference>
<dbReference type="SUPFAM" id="SSF55200">
    <property type="entry name" value="Translation initiation factor IF3, C-terminal domain"/>
    <property type="match status" value="1"/>
</dbReference>
<feature type="compositionally biased region" description="Polar residues" evidence="4">
    <location>
        <begin position="443"/>
        <end position="461"/>
    </location>
</feature>
<dbReference type="SUPFAM" id="SSF54364">
    <property type="entry name" value="Translation initiation factor IF3, N-terminal domain"/>
    <property type="match status" value="1"/>
</dbReference>
<organism evidence="6 7">
    <name type="scientific">Morus notabilis</name>
    <dbReference type="NCBI Taxonomy" id="981085"/>
    <lineage>
        <taxon>Eukaryota</taxon>
        <taxon>Viridiplantae</taxon>
        <taxon>Streptophyta</taxon>
        <taxon>Embryophyta</taxon>
        <taxon>Tracheophyta</taxon>
        <taxon>Spermatophyta</taxon>
        <taxon>Magnoliopsida</taxon>
        <taxon>eudicotyledons</taxon>
        <taxon>Gunneridae</taxon>
        <taxon>Pentapetalae</taxon>
        <taxon>rosids</taxon>
        <taxon>fabids</taxon>
        <taxon>Rosales</taxon>
        <taxon>Moraceae</taxon>
        <taxon>Moreae</taxon>
        <taxon>Morus</taxon>
    </lineage>
</organism>
<evidence type="ECO:0000259" key="5">
    <source>
        <dbReference type="Pfam" id="PF05198"/>
    </source>
</evidence>
<dbReference type="eggNOG" id="ENOG502QWD8">
    <property type="taxonomic scope" value="Eukaryota"/>
</dbReference>
<accession>W9SLT4</accession>
<dbReference type="EMBL" id="KE345798">
    <property type="protein sequence ID" value="EXC16552.1"/>
    <property type="molecule type" value="Genomic_DNA"/>
</dbReference>
<reference evidence="7" key="1">
    <citation type="submission" date="2013-01" db="EMBL/GenBank/DDBJ databases">
        <title>Draft Genome Sequence of a Mulberry Tree, Morus notabilis C.K. Schneid.</title>
        <authorList>
            <person name="He N."/>
            <person name="Zhao S."/>
        </authorList>
    </citation>
    <scope>NUCLEOTIDE SEQUENCE</scope>
</reference>
<feature type="compositionally biased region" description="Basic and acidic residues" evidence="4">
    <location>
        <begin position="350"/>
        <end position="364"/>
    </location>
</feature>
<evidence type="ECO:0000256" key="3">
    <source>
        <dbReference type="ARBA" id="ARBA00022917"/>
    </source>
</evidence>
<evidence type="ECO:0000313" key="7">
    <source>
        <dbReference type="Proteomes" id="UP000030645"/>
    </source>
</evidence>
<feature type="domain" description="Translation initiation factor 3 N-terminal" evidence="5">
    <location>
        <begin position="80"/>
        <end position="146"/>
    </location>
</feature>
<dbReference type="Pfam" id="PF05198">
    <property type="entry name" value="IF3_N"/>
    <property type="match status" value="1"/>
</dbReference>
<dbReference type="STRING" id="981085.W9SLT4"/>
<dbReference type="InterPro" id="IPR036788">
    <property type="entry name" value="T_IF-3_C_sf"/>
</dbReference>
<dbReference type="GO" id="GO:0032790">
    <property type="term" value="P:ribosome disassembly"/>
    <property type="evidence" value="ECO:0007669"/>
    <property type="project" value="TreeGrafter"/>
</dbReference>
<dbReference type="PANTHER" id="PTHR10938:SF4">
    <property type="entry name" value="TRANSLATION INITIATION FACTOR IF3-1, MITOCHONDRIAL"/>
    <property type="match status" value="1"/>
</dbReference>
<evidence type="ECO:0000256" key="1">
    <source>
        <dbReference type="ARBA" id="ARBA00005439"/>
    </source>
</evidence>
<evidence type="ECO:0000256" key="4">
    <source>
        <dbReference type="SAM" id="MobiDB-lite"/>
    </source>
</evidence>
<feature type="region of interest" description="Disordered" evidence="4">
    <location>
        <begin position="271"/>
        <end position="473"/>
    </location>
</feature>
<gene>
    <name evidence="6" type="ORF">L484_008356</name>
</gene>
<comment type="similarity">
    <text evidence="1">Belongs to the IF-3 family.</text>
</comment>
<dbReference type="PANTHER" id="PTHR10938">
    <property type="entry name" value="TRANSLATION INITIATION FACTOR IF-3"/>
    <property type="match status" value="1"/>
</dbReference>
<protein>
    <submittedName>
        <fullName evidence="6">Translation initiation factor IF-3</fullName>
    </submittedName>
</protein>
<dbReference type="GO" id="GO:0003743">
    <property type="term" value="F:translation initiation factor activity"/>
    <property type="evidence" value="ECO:0007669"/>
    <property type="project" value="UniProtKB-KW"/>
</dbReference>
<name>W9SLT4_9ROSA</name>
<proteinExistence type="inferred from homology"/>
<dbReference type="Gene3D" id="3.10.20.80">
    <property type="entry name" value="Translation initiation factor 3 (IF-3), N-terminal domain"/>
    <property type="match status" value="1"/>
</dbReference>
<dbReference type="InterPro" id="IPR036787">
    <property type="entry name" value="T_IF-3_N_sf"/>
</dbReference>